<sequence>MFLLILLTVSRGVFFGFLLITFVTLLMPYGSELRLAWFWNQYSPTSFMSHPESHPEAEATGLHMPHSHPGKPPGPDTSHSPHSANDHCMSDTDESADNTTRHQQGNKSDEEESEEDTSRDREEDEEEHDDENDSGGDSEDKDNGVSQQVLNFRALEALARQASCFSDPCGSSISPLSSFPWRSLGRTSELASQNVL</sequence>
<keyword evidence="2" id="KW-0472">Membrane</keyword>
<keyword evidence="2" id="KW-1133">Transmembrane helix</keyword>
<dbReference type="AlphaFoldDB" id="A0AAD7EP27"/>
<feature type="region of interest" description="Disordered" evidence="1">
    <location>
        <begin position="47"/>
        <end position="148"/>
    </location>
</feature>
<evidence type="ECO:0000313" key="4">
    <source>
        <dbReference type="Proteomes" id="UP001218218"/>
    </source>
</evidence>
<comment type="caution">
    <text evidence="3">The sequence shown here is derived from an EMBL/GenBank/DDBJ whole genome shotgun (WGS) entry which is preliminary data.</text>
</comment>
<protein>
    <submittedName>
        <fullName evidence="3">Uncharacterized protein</fullName>
    </submittedName>
</protein>
<name>A0AAD7EP27_9AGAR</name>
<dbReference type="EMBL" id="JARIHO010000024">
    <property type="protein sequence ID" value="KAJ7342718.1"/>
    <property type="molecule type" value="Genomic_DNA"/>
</dbReference>
<keyword evidence="4" id="KW-1185">Reference proteome</keyword>
<dbReference type="Proteomes" id="UP001218218">
    <property type="component" value="Unassembled WGS sequence"/>
</dbReference>
<feature type="compositionally biased region" description="Polar residues" evidence="1">
    <location>
        <begin position="185"/>
        <end position="196"/>
    </location>
</feature>
<evidence type="ECO:0000256" key="2">
    <source>
        <dbReference type="SAM" id="Phobius"/>
    </source>
</evidence>
<organism evidence="3 4">
    <name type="scientific">Mycena albidolilacea</name>
    <dbReference type="NCBI Taxonomy" id="1033008"/>
    <lineage>
        <taxon>Eukaryota</taxon>
        <taxon>Fungi</taxon>
        <taxon>Dikarya</taxon>
        <taxon>Basidiomycota</taxon>
        <taxon>Agaricomycotina</taxon>
        <taxon>Agaricomycetes</taxon>
        <taxon>Agaricomycetidae</taxon>
        <taxon>Agaricales</taxon>
        <taxon>Marasmiineae</taxon>
        <taxon>Mycenaceae</taxon>
        <taxon>Mycena</taxon>
    </lineage>
</organism>
<gene>
    <name evidence="3" type="ORF">DFH08DRAFT_811061</name>
</gene>
<feature type="region of interest" description="Disordered" evidence="1">
    <location>
        <begin position="165"/>
        <end position="196"/>
    </location>
</feature>
<feature type="compositionally biased region" description="Acidic residues" evidence="1">
    <location>
        <begin position="122"/>
        <end position="140"/>
    </location>
</feature>
<keyword evidence="2" id="KW-0812">Transmembrane</keyword>
<reference evidence="3" key="1">
    <citation type="submission" date="2023-03" db="EMBL/GenBank/DDBJ databases">
        <title>Massive genome expansion in bonnet fungi (Mycena s.s.) driven by repeated elements and novel gene families across ecological guilds.</title>
        <authorList>
            <consortium name="Lawrence Berkeley National Laboratory"/>
            <person name="Harder C.B."/>
            <person name="Miyauchi S."/>
            <person name="Viragh M."/>
            <person name="Kuo A."/>
            <person name="Thoen E."/>
            <person name="Andreopoulos B."/>
            <person name="Lu D."/>
            <person name="Skrede I."/>
            <person name="Drula E."/>
            <person name="Henrissat B."/>
            <person name="Morin E."/>
            <person name="Kohler A."/>
            <person name="Barry K."/>
            <person name="LaButti K."/>
            <person name="Morin E."/>
            <person name="Salamov A."/>
            <person name="Lipzen A."/>
            <person name="Mereny Z."/>
            <person name="Hegedus B."/>
            <person name="Baldrian P."/>
            <person name="Stursova M."/>
            <person name="Weitz H."/>
            <person name="Taylor A."/>
            <person name="Grigoriev I.V."/>
            <person name="Nagy L.G."/>
            <person name="Martin F."/>
            <person name="Kauserud H."/>
        </authorList>
    </citation>
    <scope>NUCLEOTIDE SEQUENCE</scope>
    <source>
        <strain evidence="3">CBHHK002</strain>
    </source>
</reference>
<evidence type="ECO:0000313" key="3">
    <source>
        <dbReference type="EMBL" id="KAJ7342718.1"/>
    </source>
</evidence>
<feature type="transmembrane region" description="Helical" evidence="2">
    <location>
        <begin position="12"/>
        <end position="30"/>
    </location>
</feature>
<proteinExistence type="predicted"/>
<evidence type="ECO:0000256" key="1">
    <source>
        <dbReference type="SAM" id="MobiDB-lite"/>
    </source>
</evidence>
<accession>A0AAD7EP27</accession>